<evidence type="ECO:0000313" key="1">
    <source>
        <dbReference type="EMBL" id="GAY35265.1"/>
    </source>
</evidence>
<organism evidence="1 2">
    <name type="scientific">Citrus unshiu</name>
    <name type="common">Satsuma mandarin</name>
    <name type="synonym">Citrus nobilis var. unshiu</name>
    <dbReference type="NCBI Taxonomy" id="55188"/>
    <lineage>
        <taxon>Eukaryota</taxon>
        <taxon>Viridiplantae</taxon>
        <taxon>Streptophyta</taxon>
        <taxon>Embryophyta</taxon>
        <taxon>Tracheophyta</taxon>
        <taxon>Spermatophyta</taxon>
        <taxon>Magnoliopsida</taxon>
        <taxon>eudicotyledons</taxon>
        <taxon>Gunneridae</taxon>
        <taxon>Pentapetalae</taxon>
        <taxon>rosids</taxon>
        <taxon>malvids</taxon>
        <taxon>Sapindales</taxon>
        <taxon>Rutaceae</taxon>
        <taxon>Aurantioideae</taxon>
        <taxon>Citrus</taxon>
    </lineage>
</organism>
<reference evidence="1 2" key="1">
    <citation type="journal article" date="2017" name="Front. Genet.">
        <title>Draft sequencing of the heterozygous diploid genome of Satsuma (Citrus unshiu Marc.) using a hybrid assembly approach.</title>
        <authorList>
            <person name="Shimizu T."/>
            <person name="Tanizawa Y."/>
            <person name="Mochizuki T."/>
            <person name="Nagasaki H."/>
            <person name="Yoshioka T."/>
            <person name="Toyoda A."/>
            <person name="Fujiyama A."/>
            <person name="Kaminuma E."/>
            <person name="Nakamura Y."/>
        </authorList>
    </citation>
    <scope>NUCLEOTIDE SEQUENCE [LARGE SCALE GENOMIC DNA]</scope>
    <source>
        <strain evidence="2">cv. Miyagawa wase</strain>
    </source>
</reference>
<evidence type="ECO:0000313" key="2">
    <source>
        <dbReference type="Proteomes" id="UP000236630"/>
    </source>
</evidence>
<keyword evidence="2" id="KW-1185">Reference proteome</keyword>
<proteinExistence type="predicted"/>
<name>A0A2H5N6M7_CITUN</name>
<gene>
    <name evidence="1" type="ORF">CUMW_284870</name>
</gene>
<dbReference type="EMBL" id="BDQV01004973">
    <property type="protein sequence ID" value="GAY35265.1"/>
    <property type="molecule type" value="Genomic_DNA"/>
</dbReference>
<sequence length="35" mass="3869">MLLKKSQLTNCEDLSVNHQVVLYCFVGIVVIGSNC</sequence>
<comment type="caution">
    <text evidence="1">The sequence shown here is derived from an EMBL/GenBank/DDBJ whole genome shotgun (WGS) entry which is preliminary data.</text>
</comment>
<dbReference type="AlphaFoldDB" id="A0A2H5N6M7"/>
<accession>A0A2H5N6M7</accession>
<dbReference type="Proteomes" id="UP000236630">
    <property type="component" value="Unassembled WGS sequence"/>
</dbReference>
<protein>
    <submittedName>
        <fullName evidence="1">Uncharacterized protein</fullName>
    </submittedName>
</protein>